<feature type="compositionally biased region" description="Low complexity" evidence="2">
    <location>
        <begin position="1856"/>
        <end position="1899"/>
    </location>
</feature>
<dbReference type="Proteomes" id="UP000191024">
    <property type="component" value="Chromosome H"/>
</dbReference>
<organism evidence="4 5">
    <name type="scientific">Lachancea mirantina</name>
    <dbReference type="NCBI Taxonomy" id="1230905"/>
    <lineage>
        <taxon>Eukaryota</taxon>
        <taxon>Fungi</taxon>
        <taxon>Dikarya</taxon>
        <taxon>Ascomycota</taxon>
        <taxon>Saccharomycotina</taxon>
        <taxon>Saccharomycetes</taxon>
        <taxon>Saccharomycetales</taxon>
        <taxon>Saccharomycetaceae</taxon>
        <taxon>Lachancea</taxon>
    </lineage>
</organism>
<dbReference type="InterPro" id="IPR026791">
    <property type="entry name" value="DOCK"/>
</dbReference>
<dbReference type="Pfam" id="PF25338">
    <property type="entry name" value="C2_DCK_4th"/>
    <property type="match status" value="1"/>
</dbReference>
<dbReference type="InterPro" id="IPR046773">
    <property type="entry name" value="DOCKER_Lobe_C"/>
</dbReference>
<proteinExistence type="inferred from homology"/>
<feature type="compositionally biased region" description="Polar residues" evidence="2">
    <location>
        <begin position="1832"/>
        <end position="1842"/>
    </location>
</feature>
<feature type="domain" description="DOCKER" evidence="3">
    <location>
        <begin position="1407"/>
        <end position="1820"/>
    </location>
</feature>
<keyword evidence="5" id="KW-1185">Reference proteome</keyword>
<evidence type="ECO:0000313" key="4">
    <source>
        <dbReference type="EMBL" id="SCV02688.1"/>
    </source>
</evidence>
<dbReference type="GO" id="GO:0007264">
    <property type="term" value="P:small GTPase-mediated signal transduction"/>
    <property type="evidence" value="ECO:0007669"/>
    <property type="project" value="InterPro"/>
</dbReference>
<dbReference type="PANTHER" id="PTHR45653:SF10">
    <property type="entry name" value="MYOBLAST CITY, ISOFORM B"/>
    <property type="match status" value="1"/>
</dbReference>
<evidence type="ECO:0000259" key="3">
    <source>
        <dbReference type="PROSITE" id="PS51651"/>
    </source>
</evidence>
<evidence type="ECO:0000256" key="1">
    <source>
        <dbReference type="PROSITE-ProRule" id="PRU00984"/>
    </source>
</evidence>
<comment type="similarity">
    <text evidence="1">Belongs to the DOCK family.</text>
</comment>
<dbReference type="GO" id="GO:0031267">
    <property type="term" value="F:small GTPase binding"/>
    <property type="evidence" value="ECO:0007669"/>
    <property type="project" value="TreeGrafter"/>
</dbReference>
<reference evidence="5" key="1">
    <citation type="submission" date="2016-03" db="EMBL/GenBank/DDBJ databases">
        <authorList>
            <person name="Devillers H."/>
        </authorList>
    </citation>
    <scope>NUCLEOTIDE SEQUENCE [LARGE SCALE GENOMIC DNA]</scope>
</reference>
<accession>A0A1G4KE17</accession>
<dbReference type="InterPro" id="IPR027357">
    <property type="entry name" value="DOCKER_dom"/>
</dbReference>
<feature type="region of interest" description="Disordered" evidence="2">
    <location>
        <begin position="1832"/>
        <end position="1923"/>
    </location>
</feature>
<dbReference type="Gene3D" id="1.20.58.740">
    <property type="match status" value="1"/>
</dbReference>
<sequence length="1923" mass="218309">MLESVTWVPTDGLIHGRITHKFLPLKKHPKIGLYNDCYANLYPGDEVYVFEETKDGKWCRGYILWQPLPEDFISSLGSYCEKLPGQKVKRAIFPRRVSRLYYNEQVTNFPFLSNPQQSQFEKMNHNKELPCLYQMTGEWSKDDAMEFSGSISKKICPPFPYFRLKDQDFIREMAPMLSQLVSHVFSMYSFGAFETADSLSQLYHELDDIRIKLEFRLTTKFEYEELLKEASSLTYKIAKFISNRGMRNFFITESSTIVDSSGYGSILCRDLDTGELYKYEDTPPLLLANVTMLCSLATNFPSASRYRLKLAPPKNTNYDSLERTSLLVDFKDAISDPTVNPNFQRLSAVMYLRTPKKILTEPFVLNMDRDEVVSVENISAALFNDIPVVEVDRSKIYLVVVLKETIKVELVSNNSKDVKKTFIPFQASSETRLPHINRGLAAGVVDVSRIFTRKMNGLAAKSCDFQVELYGSHYSKASQPSAVPSLLNIAQGGYGNGRKGGDNQGWGELIDRIINNSNKGVAVNPRALSLSVTVREVLGDAASSKLLKNNLSAIQSISTAFFDTQAEPDDRIYLTLKKVSISNINALETNVDSISIQISSANDKVTFRRGATDKPHRRWLFVSVRPGESVGEMIRVDGLEDMVNDETLRISAYLNGLLLAKSKFCIKKNENFIDYPAKTVFQLISSQGEPLVDLELSTEYVGKSFNVDHTIREFLKLSRESFTSDDEFESTCEKLMSKLKSLSHSQLTQNFDAILTKILNVNFYASGLSLSQSFKDSAFFSLIHFFDMIIARQESYRHLFHDFVRNNERKFTIPFIGPYILSFASRLFANSAEEWSQHGRALCRVCVFILKLSIFAASEQSIELLQAIDQFFKGIAYFFSCTKESFLVDQVLILDGFDVLLLSISKIIDSKKLIEYACIFFQACHDKERSLGMFRRSISAKEQKFVAYKLILLRRLLTDSELEFMTETANSEDEKVQFVSKIVEWSFEPFFSYNGESLDLPTIRLANGVLITVIQKSGGLVCRNLIRLLPTLCRFLILVRKFCKEKELFKAKRTFTKLFPVNFPFDEITVDSIVQEETVVEVLIELATIIANVTKIAEGSKGELITFKQVMSQCANDAHFKSVFYISRFAREDLLTIIHTVKLILKGRFFPSKKWVTLNELFMRSSLNLLAMCKDIMIESYIPPPGAFGEFDVKLWCEYTRTALVLGNHIPHNPLSLAELPRKAIHYMAGNFRLLACSIIEDCWDALGADTSETEIFDRFGLTRAGGFQNLLVRAEKLFVRDIMEFVFQNHTDARRVGAKLIFGLTVNCWMAFGTLEPVMALTTSEVCFAYQSGKFVPTYYGTENYLKSLLFTVHLRRDDPLLDSLMKVLRLARDLLFILAESSEIPDDKEFDDDRTAHQIAVFGYLLKINKPEEFHRLVNDLFVFNIRKKDYVQAALCLELLARTYNWNPNDTLPSTSYPPLPEQSSFERREYLYKEAARNFYRGLKLEKALSIYKELAQAYEKINYDLNGLALVHGQISRLYTDLQTVDRLVPTYFKVTLAGFGFPSSLRDKSFIYEGLPFEHISSMQHRISVSHPGSRLIKTQEEMDSLRVNPAMGKFIYIIAVEPRVEISDEFTSNGKKNSANNKIRMYVENRDLNTFCSFRMLSGASNATDLWVKEVTFETASTFPTMMNRSEVKKISERTLSPVQNAIRSMQLKIQDLAGLEDTCIKLLKENGDYASAFAELSRNISGTIDAPVNGGVAQYRDFFSLENTKDVKTSELNLLQSTFDELAVVLNGCLVLHGRMCQKRLQKSHDMLVDLFQKNFNDEIDRNSITVGETDHELISRVTTGTTSNSQAPLDNQDMISAPKAPFSSTASVHSAESSTSKASSERAASTVVSQQSSNTNASTRNSTHSSKMSIFRKPLNNKFLKSAKSKASSK</sequence>
<gene>
    <name evidence="4" type="ORF">LAMI_0H01970G</name>
</gene>
<dbReference type="Gene3D" id="1.25.40.410">
    <property type="match status" value="1"/>
</dbReference>
<dbReference type="Pfam" id="PF16172">
    <property type="entry name" value="DOCK_N"/>
    <property type="match status" value="1"/>
</dbReference>
<dbReference type="OrthoDB" id="18896at2759"/>
<dbReference type="Pfam" id="PF20421">
    <property type="entry name" value="DHR-2_Lobe_C"/>
    <property type="match status" value="1"/>
</dbReference>
<protein>
    <submittedName>
        <fullName evidence="4">LAMI_0H01970g1_1</fullName>
    </submittedName>
</protein>
<feature type="compositionally biased region" description="Basic residues" evidence="2">
    <location>
        <begin position="1914"/>
        <end position="1923"/>
    </location>
</feature>
<dbReference type="EMBL" id="LT598468">
    <property type="protein sequence ID" value="SCV02688.1"/>
    <property type="molecule type" value="Genomic_DNA"/>
</dbReference>
<dbReference type="InterPro" id="IPR057500">
    <property type="entry name" value="C2_DCK1_4th"/>
</dbReference>
<dbReference type="InterPro" id="IPR043161">
    <property type="entry name" value="DOCK_C_lobe_A"/>
</dbReference>
<evidence type="ECO:0000256" key="2">
    <source>
        <dbReference type="SAM" id="MobiDB-lite"/>
    </source>
</evidence>
<name>A0A1G4KE17_9SACH</name>
<dbReference type="PROSITE" id="PS51651">
    <property type="entry name" value="DOCKER"/>
    <property type="match status" value="1"/>
</dbReference>
<dbReference type="GO" id="GO:0005085">
    <property type="term" value="F:guanyl-nucleotide exchange factor activity"/>
    <property type="evidence" value="ECO:0007669"/>
    <property type="project" value="InterPro"/>
</dbReference>
<dbReference type="InterPro" id="IPR043162">
    <property type="entry name" value="DOCK_C_lobe_C"/>
</dbReference>
<dbReference type="GO" id="GO:0005886">
    <property type="term" value="C:plasma membrane"/>
    <property type="evidence" value="ECO:0007669"/>
    <property type="project" value="TreeGrafter"/>
</dbReference>
<dbReference type="GO" id="GO:0005737">
    <property type="term" value="C:cytoplasm"/>
    <property type="evidence" value="ECO:0007669"/>
    <property type="project" value="TreeGrafter"/>
</dbReference>
<dbReference type="PANTHER" id="PTHR45653">
    <property type="entry name" value="DEDICATOR OF CYTOKINESIS"/>
    <property type="match status" value="1"/>
</dbReference>
<dbReference type="STRING" id="1230905.A0A1G4KE17"/>
<evidence type="ECO:0000313" key="5">
    <source>
        <dbReference type="Proteomes" id="UP000191024"/>
    </source>
</evidence>
<dbReference type="CDD" id="cd11684">
    <property type="entry name" value="DHR2_DOCK"/>
    <property type="match status" value="1"/>
</dbReference>
<dbReference type="InterPro" id="IPR032376">
    <property type="entry name" value="DOCK_N"/>
</dbReference>